<dbReference type="Gene3D" id="3.30.470.20">
    <property type="entry name" value="ATP-grasp fold, B domain"/>
    <property type="match status" value="1"/>
</dbReference>
<evidence type="ECO:0000256" key="3">
    <source>
        <dbReference type="PROSITE-ProRule" id="PRU00409"/>
    </source>
</evidence>
<comment type="similarity">
    <text evidence="2">In the N-terminal section; belongs to the acetate CoA ligase alpha subunit family.</text>
</comment>
<dbReference type="InterPro" id="IPR011761">
    <property type="entry name" value="ATP-grasp"/>
</dbReference>
<dbReference type="Pfam" id="PF13380">
    <property type="entry name" value="CoA_binding_2"/>
    <property type="match status" value="1"/>
</dbReference>
<dbReference type="InterPro" id="IPR003781">
    <property type="entry name" value="CoA-bd"/>
</dbReference>
<dbReference type="PROSITE" id="PS50975">
    <property type="entry name" value="ATP_GRASP"/>
    <property type="match status" value="1"/>
</dbReference>
<accession>A0A4U0QVH6</accession>
<name>A0A4U0QVH6_9RHOB</name>
<keyword evidence="3" id="KW-0067">ATP-binding</keyword>
<comment type="caution">
    <text evidence="5">The sequence shown here is derived from an EMBL/GenBank/DDBJ whole genome shotgun (WGS) entry which is preliminary data.</text>
</comment>
<evidence type="ECO:0000259" key="4">
    <source>
        <dbReference type="PROSITE" id="PS50975"/>
    </source>
</evidence>
<dbReference type="SUPFAM" id="SSF51735">
    <property type="entry name" value="NAD(P)-binding Rossmann-fold domains"/>
    <property type="match status" value="1"/>
</dbReference>
<dbReference type="Gene3D" id="3.40.50.261">
    <property type="entry name" value="Succinyl-CoA synthetase domains"/>
    <property type="match status" value="2"/>
</dbReference>
<keyword evidence="5" id="KW-0436">Ligase</keyword>
<dbReference type="InterPro" id="IPR032875">
    <property type="entry name" value="Succ_CoA_lig_flav_dom"/>
</dbReference>
<dbReference type="AlphaFoldDB" id="A0A4U0QVH6"/>
<gene>
    <name evidence="5" type="ORF">FA740_06330</name>
</gene>
<evidence type="ECO:0000313" key="6">
    <source>
        <dbReference type="Proteomes" id="UP000306223"/>
    </source>
</evidence>
<dbReference type="SUPFAM" id="SSF52210">
    <property type="entry name" value="Succinyl-CoA synthetase domains"/>
    <property type="match status" value="2"/>
</dbReference>
<organism evidence="5 6">
    <name type="scientific">Paracoccus hibiscisoli</name>
    <dbReference type="NCBI Taxonomy" id="2023261"/>
    <lineage>
        <taxon>Bacteria</taxon>
        <taxon>Pseudomonadati</taxon>
        <taxon>Pseudomonadota</taxon>
        <taxon>Alphaproteobacteria</taxon>
        <taxon>Rhodobacterales</taxon>
        <taxon>Paracoccaceae</taxon>
        <taxon>Paracoccus</taxon>
    </lineage>
</organism>
<dbReference type="PANTHER" id="PTHR42793:SF4">
    <property type="entry name" value="BLL6376 PROTEIN"/>
    <property type="match status" value="1"/>
</dbReference>
<evidence type="ECO:0000256" key="1">
    <source>
        <dbReference type="ARBA" id="ARBA00022532"/>
    </source>
</evidence>
<dbReference type="InterPro" id="IPR016102">
    <property type="entry name" value="Succinyl-CoA_synth-like"/>
</dbReference>
<dbReference type="SMART" id="SM00881">
    <property type="entry name" value="CoA_binding"/>
    <property type="match status" value="1"/>
</dbReference>
<proteinExistence type="inferred from homology"/>
<dbReference type="FunFam" id="3.30.1490.20:FF:000020">
    <property type="entry name" value="Protein lysine acetyltransferase"/>
    <property type="match status" value="1"/>
</dbReference>
<dbReference type="OrthoDB" id="9807426at2"/>
<reference evidence="5 6" key="1">
    <citation type="submission" date="2019-04" db="EMBL/GenBank/DDBJ databases">
        <authorList>
            <person name="Li J."/>
        </authorList>
    </citation>
    <scope>NUCLEOTIDE SEQUENCE [LARGE SCALE GENOMIC DNA]</scope>
    <source>
        <strain evidence="5 6">CCTCC AB2016182</strain>
    </source>
</reference>
<dbReference type="GO" id="GO:0006099">
    <property type="term" value="P:tricarboxylic acid cycle"/>
    <property type="evidence" value="ECO:0007669"/>
    <property type="project" value="UniProtKB-KW"/>
</dbReference>
<dbReference type="RefSeq" id="WP_136855939.1">
    <property type="nucleotide sequence ID" value="NZ_SUNH01000008.1"/>
</dbReference>
<dbReference type="PANTHER" id="PTHR42793">
    <property type="entry name" value="COA BINDING DOMAIN CONTAINING PROTEIN"/>
    <property type="match status" value="1"/>
</dbReference>
<feature type="domain" description="ATP-grasp" evidence="4">
    <location>
        <begin position="486"/>
        <end position="522"/>
    </location>
</feature>
<dbReference type="SUPFAM" id="SSF56059">
    <property type="entry name" value="Glutathione synthetase ATP-binding domain-like"/>
    <property type="match status" value="1"/>
</dbReference>
<keyword evidence="1" id="KW-0816">Tricarboxylic acid cycle</keyword>
<dbReference type="Pfam" id="PF13549">
    <property type="entry name" value="ATP-grasp_5"/>
    <property type="match status" value="1"/>
</dbReference>
<keyword evidence="6" id="KW-1185">Reference proteome</keyword>
<dbReference type="Gene3D" id="3.30.1490.20">
    <property type="entry name" value="ATP-grasp fold, A domain"/>
    <property type="match status" value="1"/>
</dbReference>
<evidence type="ECO:0000313" key="5">
    <source>
        <dbReference type="EMBL" id="TJZ85502.1"/>
    </source>
</evidence>
<dbReference type="Gene3D" id="3.40.50.720">
    <property type="entry name" value="NAD(P)-binding Rossmann-like Domain"/>
    <property type="match status" value="1"/>
</dbReference>
<protein>
    <submittedName>
        <fullName evidence="5">Acetate--CoA ligase family protein</fullName>
    </submittedName>
</protein>
<sequence>MTLPSTMAGLIAPRAVAVIGASDDVTRIGGRPIAAMLRAGFKGRILPVNPKRDIVQGLTCYPDIDALPEAPDAALIAVPAALVPETIEALGRRGCKAATLFSAGFAETGDEGDQAQRDMLALARRVGVRLLGPNTLGIYNVGIGYYGTFSSSLDTGLPIAGSIGIASQSGAFGAHLGALARDRGLGCSVLITTGNEADITVSDAIRWMAEDDGTRVICAYMEAVNDAPALLDALDAARAAGKPVLVLKSGRSEVGARAAASHTASLTGDAVVADAVLGEHGAIMLRDPQSMMDIAYAASGGVRPSRRSLGVITVSGGAGIVISDEAERIGLPMPALPDAAQARLKQVLPYCAPANPLDCTAQALNDPSLLETFTRTALEDGGYGAILCFLTYVAGSPAMSDRILQAILPLRRAYPDRLIAFCALGPPEVLRRYDQAGILVFDDPCRATRALDAVLRMAEPPAPTSRPDPGPAIALPATTPDEAASKALLSEFGIASTPERAVADADGAVRAAEHLGYPVVLKILSPDILHKSDISAVRLNLHDPDAVRQAHAEIQQAAATHVPDARINGVLVARQMPQGVECLMGVHRDPNFGPVAVFGLGGIFVELLNDVAVRTCPFDAQTARQMILSIRGAAILQGARGQPPVDLDALSRMLSRLSVFAAAAGPRLASVDLNPVLALPDGAFALDAVIELTQDGEPDADRS</sequence>
<evidence type="ECO:0000256" key="2">
    <source>
        <dbReference type="ARBA" id="ARBA00060888"/>
    </source>
</evidence>
<dbReference type="InterPro" id="IPR013815">
    <property type="entry name" value="ATP_grasp_subdomain_1"/>
</dbReference>
<dbReference type="Pfam" id="PF13607">
    <property type="entry name" value="Succ_CoA_lig"/>
    <property type="match status" value="1"/>
</dbReference>
<dbReference type="InterPro" id="IPR036291">
    <property type="entry name" value="NAD(P)-bd_dom_sf"/>
</dbReference>
<dbReference type="GO" id="GO:0005524">
    <property type="term" value="F:ATP binding"/>
    <property type="evidence" value="ECO:0007669"/>
    <property type="project" value="UniProtKB-UniRule"/>
</dbReference>
<dbReference type="EMBL" id="SUNH01000008">
    <property type="protein sequence ID" value="TJZ85502.1"/>
    <property type="molecule type" value="Genomic_DNA"/>
</dbReference>
<dbReference type="GO" id="GO:0016874">
    <property type="term" value="F:ligase activity"/>
    <property type="evidence" value="ECO:0007669"/>
    <property type="project" value="UniProtKB-KW"/>
</dbReference>
<dbReference type="Proteomes" id="UP000306223">
    <property type="component" value="Unassembled WGS sequence"/>
</dbReference>
<dbReference type="GO" id="GO:0046872">
    <property type="term" value="F:metal ion binding"/>
    <property type="evidence" value="ECO:0007669"/>
    <property type="project" value="InterPro"/>
</dbReference>
<keyword evidence="3" id="KW-0547">Nucleotide-binding</keyword>